<dbReference type="Gene3D" id="3.30.1950.10">
    <property type="entry name" value="wza like domain"/>
    <property type="match status" value="1"/>
</dbReference>
<dbReference type="Gene3D" id="3.10.560.10">
    <property type="entry name" value="Outer membrane lipoprotein wza domain like"/>
    <property type="match status" value="1"/>
</dbReference>
<dbReference type="AlphaFoldDB" id="A0A5C1A5T7"/>
<organism evidence="3 4">
    <name type="scientific">Limnoglobus roseus</name>
    <dbReference type="NCBI Taxonomy" id="2598579"/>
    <lineage>
        <taxon>Bacteria</taxon>
        <taxon>Pseudomonadati</taxon>
        <taxon>Planctomycetota</taxon>
        <taxon>Planctomycetia</taxon>
        <taxon>Gemmatales</taxon>
        <taxon>Gemmataceae</taxon>
        <taxon>Limnoglobus</taxon>
    </lineage>
</organism>
<gene>
    <name evidence="3" type="ORF">PX52LOC_00200</name>
</gene>
<keyword evidence="4" id="KW-1185">Reference proteome</keyword>
<dbReference type="KEGG" id="lrs:PX52LOC_00200"/>
<accession>A0A5C1A5T7</accession>
<dbReference type="Proteomes" id="UP000324974">
    <property type="component" value="Chromosome"/>
</dbReference>
<feature type="domain" description="Polysaccharide export protein N-terminal" evidence="2">
    <location>
        <begin position="50"/>
        <end position="144"/>
    </location>
</feature>
<reference evidence="4" key="1">
    <citation type="submission" date="2019-08" db="EMBL/GenBank/DDBJ databases">
        <title>Limnoglobus roseus gen. nov., sp. nov., a novel freshwater planctomycete with a giant genome from the family Gemmataceae.</title>
        <authorList>
            <person name="Kulichevskaya I.S."/>
            <person name="Naumoff D.G."/>
            <person name="Miroshnikov K."/>
            <person name="Ivanova A."/>
            <person name="Philippov D.A."/>
            <person name="Hakobyan A."/>
            <person name="Rijpstra I.C."/>
            <person name="Sinninghe Damste J.S."/>
            <person name="Liesack W."/>
            <person name="Dedysh S.N."/>
        </authorList>
    </citation>
    <scope>NUCLEOTIDE SEQUENCE [LARGE SCALE GENOMIC DNA]</scope>
    <source>
        <strain evidence="4">PX52</strain>
    </source>
</reference>
<evidence type="ECO:0000256" key="1">
    <source>
        <dbReference type="ARBA" id="ARBA00022729"/>
    </source>
</evidence>
<proteinExistence type="predicted"/>
<dbReference type="PANTHER" id="PTHR33619:SF3">
    <property type="entry name" value="POLYSACCHARIDE EXPORT PROTEIN GFCE-RELATED"/>
    <property type="match status" value="1"/>
</dbReference>
<dbReference type="RefSeq" id="WP_168218741.1">
    <property type="nucleotide sequence ID" value="NZ_CP042425.1"/>
</dbReference>
<keyword evidence="1" id="KW-0732">Signal</keyword>
<dbReference type="PANTHER" id="PTHR33619">
    <property type="entry name" value="POLYSACCHARIDE EXPORT PROTEIN GFCE-RELATED"/>
    <property type="match status" value="1"/>
</dbReference>
<protein>
    <submittedName>
        <fullName evidence="3">Polysaccharide biosynthesis/export protein</fullName>
    </submittedName>
</protein>
<evidence type="ECO:0000259" key="2">
    <source>
        <dbReference type="Pfam" id="PF02563"/>
    </source>
</evidence>
<dbReference type="EMBL" id="CP042425">
    <property type="protein sequence ID" value="QEL13346.1"/>
    <property type="molecule type" value="Genomic_DNA"/>
</dbReference>
<dbReference type="GO" id="GO:0015159">
    <property type="term" value="F:polysaccharide transmembrane transporter activity"/>
    <property type="evidence" value="ECO:0007669"/>
    <property type="project" value="InterPro"/>
</dbReference>
<dbReference type="InterPro" id="IPR003715">
    <property type="entry name" value="Poly_export_N"/>
</dbReference>
<dbReference type="Pfam" id="PF02563">
    <property type="entry name" value="Poly_export"/>
    <property type="match status" value="1"/>
</dbReference>
<dbReference type="PROSITE" id="PS51257">
    <property type="entry name" value="PROKAR_LIPOPROTEIN"/>
    <property type="match status" value="1"/>
</dbReference>
<sequence>MRWGRGSFRLLVLVAGIAATGCMHTPPGGYNLPPIPPGVVPGELTKVTLPPYVIEPPDQLMIEVVAILEDPEAAAAADKAGKKDSKSKEYKAYSLPVQPVSGQFAVRPDGSVFLGIWGSVPVAGLTLQQAAEAVREHISQQEDPTKPGAGGFKKETIRVVLDVLQYNSKRYYVVTDGGGYGEQVVAFPITGSETVFDALANIGGLPAVASKQQIWVARRTPHAGQPEQILPVDWVAITQHGVVSTNYQIMPGDRVYVKSQKLIRLDTQLARIISPIERLFGVVLLGTNTTNQISGRGTGFNGN</sequence>
<dbReference type="InterPro" id="IPR049712">
    <property type="entry name" value="Poly_export"/>
</dbReference>
<evidence type="ECO:0000313" key="4">
    <source>
        <dbReference type="Proteomes" id="UP000324974"/>
    </source>
</evidence>
<evidence type="ECO:0000313" key="3">
    <source>
        <dbReference type="EMBL" id="QEL13346.1"/>
    </source>
</evidence>
<name>A0A5C1A5T7_9BACT</name>